<dbReference type="GO" id="GO:0004475">
    <property type="term" value="F:mannose-1-phosphate guanylyltransferase (GTP) activity"/>
    <property type="evidence" value="ECO:0007669"/>
    <property type="project" value="UniProtKB-EC"/>
</dbReference>
<evidence type="ECO:0000259" key="1">
    <source>
        <dbReference type="Pfam" id="PF00483"/>
    </source>
</evidence>
<dbReference type="EC" id="2.7.7.22" evidence="2"/>
<proteinExistence type="predicted"/>
<dbReference type="Pfam" id="PF00483">
    <property type="entry name" value="NTP_transferase"/>
    <property type="match status" value="1"/>
</dbReference>
<feature type="domain" description="Nucleotidyl transferase" evidence="1">
    <location>
        <begin position="4"/>
        <end position="68"/>
    </location>
</feature>
<evidence type="ECO:0000313" key="2">
    <source>
        <dbReference type="EMBL" id="SPW58027.1"/>
    </source>
</evidence>
<dbReference type="InterPro" id="IPR005835">
    <property type="entry name" value="NTP_transferase_dom"/>
</dbReference>
<keyword evidence="2" id="KW-0548">Nucleotidyltransferase</keyword>
<dbReference type="EC" id="2.7.7.13" evidence="2"/>
<reference evidence="2 3" key="1">
    <citation type="submission" date="2018-06" db="EMBL/GenBank/DDBJ databases">
        <authorList>
            <consortium name="Pathogen Informatics"/>
            <person name="Doyle S."/>
        </authorList>
    </citation>
    <scope>NUCLEOTIDE SEQUENCE [LARGE SCALE GENOMIC DNA]</scope>
    <source>
        <strain evidence="2 3">NCTC11126</strain>
    </source>
</reference>
<accession>A0A2X1KGG1</accession>
<gene>
    <name evidence="2" type="primary">manC_3</name>
    <name evidence="2" type="ORF">NCTC11126_05857</name>
</gene>
<dbReference type="AlphaFoldDB" id="A0A2X1KGG1"/>
<keyword evidence="2" id="KW-0808">Transferase</keyword>
<protein>
    <submittedName>
        <fullName evidence="2">Mannose-1-phosphate guanylyltransferase</fullName>
        <ecNumber evidence="2">2.7.7.13</ecNumber>
        <ecNumber evidence="2">2.7.7.22</ecNumber>
    </submittedName>
</protein>
<dbReference type="EMBL" id="UARS01000019">
    <property type="protein sequence ID" value="SPW58027.1"/>
    <property type="molecule type" value="Genomic_DNA"/>
</dbReference>
<dbReference type="Gene3D" id="3.90.550.10">
    <property type="entry name" value="Spore Coat Polysaccharide Biosynthesis Protein SpsA, Chain A"/>
    <property type="match status" value="1"/>
</dbReference>
<dbReference type="InterPro" id="IPR029044">
    <property type="entry name" value="Nucleotide-diphossugar_trans"/>
</dbReference>
<evidence type="ECO:0000313" key="3">
    <source>
        <dbReference type="Proteomes" id="UP000250561"/>
    </source>
</evidence>
<sequence length="131" mass="15120">MKWRSFVEKPNLETAQAYVASGEYLLEQRHVPVSAPDAYLEELKKYRPDYLDACEKAMSAVDPDLDFHCRVDEEAFSPARKSRWIYAGHGTYGRCRCGADGCGLERCRLLVLIMGNQRPHRRGQRLPRRCD</sequence>
<name>A0A2X1KGG1_ECOLX</name>
<organism evidence="2 3">
    <name type="scientific">Escherichia coli</name>
    <dbReference type="NCBI Taxonomy" id="562"/>
    <lineage>
        <taxon>Bacteria</taxon>
        <taxon>Pseudomonadati</taxon>
        <taxon>Pseudomonadota</taxon>
        <taxon>Gammaproteobacteria</taxon>
        <taxon>Enterobacterales</taxon>
        <taxon>Enterobacteriaceae</taxon>
        <taxon>Escherichia</taxon>
    </lineage>
</organism>
<dbReference type="Proteomes" id="UP000250561">
    <property type="component" value="Unassembled WGS sequence"/>
</dbReference>
<dbReference type="GO" id="GO:0008928">
    <property type="term" value="F:mannose-1-phosphate guanylyltransferase (GDP) activity"/>
    <property type="evidence" value="ECO:0007669"/>
    <property type="project" value="UniProtKB-EC"/>
</dbReference>